<organism evidence="1 2">
    <name type="scientific">Eimeria tenella</name>
    <name type="common">Coccidian parasite</name>
    <dbReference type="NCBI Taxonomy" id="5802"/>
    <lineage>
        <taxon>Eukaryota</taxon>
        <taxon>Sar</taxon>
        <taxon>Alveolata</taxon>
        <taxon>Apicomplexa</taxon>
        <taxon>Conoidasida</taxon>
        <taxon>Coccidia</taxon>
        <taxon>Eucoccidiorida</taxon>
        <taxon>Eimeriorina</taxon>
        <taxon>Eimeriidae</taxon>
        <taxon>Eimeria</taxon>
    </lineage>
</organism>
<evidence type="ECO:0000313" key="2">
    <source>
        <dbReference type="Proteomes" id="UP000243681"/>
    </source>
</evidence>
<gene>
    <name evidence="1" type="ORF">e1116g03.tmp0181</name>
</gene>
<proteinExistence type="predicted"/>
<dbReference type="Proteomes" id="UP000243681">
    <property type="component" value="Chromosome 1"/>
</dbReference>
<reference evidence="1 2" key="1">
    <citation type="journal article" date="2007" name="Genome Res.">
        <title>Sequencing and analysis of chromosome 1 of Eimeria tenella reveals a unique segmental organization.</title>
        <authorList>
            <person name="Ling K.H."/>
            <person name="Rajandream M.A."/>
            <person name="Rivailler P."/>
            <person name="Ivens A."/>
            <person name="Yap S.J."/>
            <person name="Madeira A.M.B.N."/>
            <person name="Mungall K."/>
            <person name="Billington K."/>
            <person name="Yee W.Y."/>
            <person name="Bankier A.T."/>
            <person name="Carroll F."/>
            <person name="Durham A.M."/>
            <person name="Peters N."/>
            <person name="Loo S.S."/>
            <person name="Mat-Isa M.N."/>
            <person name="Novaes J."/>
            <person name="Quail M."/>
            <person name="Rosli R."/>
            <person name="Shamsudin M.N."/>
            <person name="Sobreira T.J.P."/>
            <person name="Tivey A.R."/>
            <person name="Wai S.F."/>
            <person name="White S."/>
            <person name="Wu X."/>
            <person name="Kerhornou A.X."/>
            <person name="Blake D."/>
            <person name="Mohamed R."/>
            <person name="Shirley M."/>
            <person name="Gruber A."/>
            <person name="Berriman M."/>
            <person name="Tomley F."/>
            <person name="Dear P.H."/>
            <person name="Wan K.L."/>
        </authorList>
    </citation>
    <scope>NUCLEOTIDE SEQUENCE [LARGE SCALE GENOMIC DNA]</scope>
    <source>
        <strain evidence="1 2">Houghton</strain>
    </source>
</reference>
<accession>C8TE51</accession>
<dbReference type="AlphaFoldDB" id="C8TE51"/>
<sequence length="177" mass="20572">MKQQDVRSTEIPNHALLYYTDNSVQEHLAHLVFLGSMKQQDVRSTEIPNQAQRQYTDNSLQQFVRLFLGMKTHVNSRSTTLCYVQWRGCDGAVRELLRSRKHVVELYSEFYACETNDKALFSFINIPKKIIPSRCQVFGDFWLASKLAACPDYSPLAERISILRLHFNEYAATFTQK</sequence>
<dbReference type="EMBL" id="AM269894">
    <property type="protein sequence ID" value="CAK51537.1"/>
    <property type="molecule type" value="Genomic_DNA"/>
</dbReference>
<protein>
    <submittedName>
        <fullName evidence="1">Uncharacterized protein</fullName>
    </submittedName>
</protein>
<name>C8TE51_EIMTE</name>
<evidence type="ECO:0000313" key="1">
    <source>
        <dbReference type="EMBL" id="CAK51537.1"/>
    </source>
</evidence>